<gene>
    <name evidence="2" type="ORF">Kpho01_21050</name>
</gene>
<dbReference type="EMBL" id="BSRX01000010">
    <property type="protein sequence ID" value="GLW54094.1"/>
    <property type="molecule type" value="Genomic_DNA"/>
</dbReference>
<dbReference type="InterPro" id="IPR027417">
    <property type="entry name" value="P-loop_NTPase"/>
</dbReference>
<sequence>MRARPHARTQREGDDRRVPGCPSDAADWFPVSDIPLNRRPISRVILLSGPSGSGKSSLAERSGLPVLQLDDFYKDGDDPTLPQLPEEGGPDWDSPLSWHAEQALAAIRSLAFEGWAEVPVYSIPDNGRSGSRVLVLDGAAGFVAEGIFAAELVRRCRAEGLLGDALCLRNKPSTTAWRRFRRDVREGRKSVPYLVRRGVRLMRAERGIVARQVELGSYACSGVEAGRRIAAVARQLPAELV</sequence>
<organism evidence="2 3">
    <name type="scientific">Kitasatospora phosalacinea</name>
    <dbReference type="NCBI Taxonomy" id="2065"/>
    <lineage>
        <taxon>Bacteria</taxon>
        <taxon>Bacillati</taxon>
        <taxon>Actinomycetota</taxon>
        <taxon>Actinomycetes</taxon>
        <taxon>Kitasatosporales</taxon>
        <taxon>Streptomycetaceae</taxon>
        <taxon>Kitasatospora</taxon>
    </lineage>
</organism>
<dbReference type="Proteomes" id="UP001165143">
    <property type="component" value="Unassembled WGS sequence"/>
</dbReference>
<proteinExistence type="predicted"/>
<dbReference type="Gene3D" id="3.40.50.300">
    <property type="entry name" value="P-loop containing nucleotide triphosphate hydrolases"/>
    <property type="match status" value="1"/>
</dbReference>
<evidence type="ECO:0000313" key="2">
    <source>
        <dbReference type="EMBL" id="GLW54094.1"/>
    </source>
</evidence>
<accession>A0A9W6PFL8</accession>
<evidence type="ECO:0000256" key="1">
    <source>
        <dbReference type="SAM" id="MobiDB-lite"/>
    </source>
</evidence>
<evidence type="ECO:0000313" key="3">
    <source>
        <dbReference type="Proteomes" id="UP001165143"/>
    </source>
</evidence>
<name>A0A9W6PFL8_9ACTN</name>
<dbReference type="SUPFAM" id="SSF52540">
    <property type="entry name" value="P-loop containing nucleoside triphosphate hydrolases"/>
    <property type="match status" value="1"/>
</dbReference>
<protein>
    <submittedName>
        <fullName evidence="2">ATP-binding protein</fullName>
    </submittedName>
</protein>
<keyword evidence="2" id="KW-0067">ATP-binding</keyword>
<reference evidence="2" key="1">
    <citation type="submission" date="2023-02" db="EMBL/GenBank/DDBJ databases">
        <title>Kitasatospora phosalacinea NBRC 14362.</title>
        <authorList>
            <person name="Ichikawa N."/>
            <person name="Sato H."/>
            <person name="Tonouchi N."/>
        </authorList>
    </citation>
    <scope>NUCLEOTIDE SEQUENCE</scope>
    <source>
        <strain evidence="2">NBRC 14362</strain>
    </source>
</reference>
<feature type="compositionally biased region" description="Basic and acidic residues" evidence="1">
    <location>
        <begin position="9"/>
        <end position="18"/>
    </location>
</feature>
<dbReference type="AlphaFoldDB" id="A0A9W6PFL8"/>
<dbReference type="GO" id="GO:0005524">
    <property type="term" value="F:ATP binding"/>
    <property type="evidence" value="ECO:0007669"/>
    <property type="project" value="UniProtKB-KW"/>
</dbReference>
<feature type="region of interest" description="Disordered" evidence="1">
    <location>
        <begin position="1"/>
        <end position="26"/>
    </location>
</feature>
<comment type="caution">
    <text evidence="2">The sequence shown here is derived from an EMBL/GenBank/DDBJ whole genome shotgun (WGS) entry which is preliminary data.</text>
</comment>
<keyword evidence="2" id="KW-0547">Nucleotide-binding</keyword>